<evidence type="ECO:0000313" key="7">
    <source>
        <dbReference type="EMBL" id="TQE97501.1"/>
    </source>
</evidence>
<dbReference type="CDD" id="cd00609">
    <property type="entry name" value="AAT_like"/>
    <property type="match status" value="1"/>
</dbReference>
<organism evidence="7 8">
    <name type="scientific">Litorilinea aerophila</name>
    <dbReference type="NCBI Taxonomy" id="1204385"/>
    <lineage>
        <taxon>Bacteria</taxon>
        <taxon>Bacillati</taxon>
        <taxon>Chloroflexota</taxon>
        <taxon>Caldilineae</taxon>
        <taxon>Caldilineales</taxon>
        <taxon>Caldilineaceae</taxon>
        <taxon>Litorilinea</taxon>
    </lineage>
</organism>
<dbReference type="InterPro" id="IPR051798">
    <property type="entry name" value="Class-II_PLP-Dep_Aminotrans"/>
</dbReference>
<dbReference type="EMBL" id="VIGC01000003">
    <property type="protein sequence ID" value="TQE97501.1"/>
    <property type="molecule type" value="Genomic_DNA"/>
</dbReference>
<sequence>MHADSYNFDQYVERRGSDSAKWGVYGDDVLPLWVADMDFPSPPAVLEALHQRVDHGIFGYGMEPLALKELICERMARLHRWQISPDDILFLPGLVCGLNVVTRAIGEPGDAVVVSTPVYPPFLTAPGNQDRRLQTADLAVSQVRHQDRLHPRYEFDPDAFQAALDERTRLFILCNPHNPVGRAFTPAELSTMAELCARHDLVICSDEIHCDLLMGETRHVPIASLDPEIAARTITLVAPSKTYNIPGLGCSMAIVPNADLRRRLERAKAGIVPHINVMGFVAALAAYREGDAWLSALLAYLTANRDFAVDYLARHMPQLKTTVPEATYLLWIDCREAHLPAKPQQFFLEEAKVALNDGAAFGPAGEGFVRLNYGCPRATLEEALARMARALQG</sequence>
<feature type="domain" description="Aminotransferase class I/classII large" evidence="6">
    <location>
        <begin position="28"/>
        <end position="386"/>
    </location>
</feature>
<dbReference type="InterPro" id="IPR004839">
    <property type="entry name" value="Aminotransferase_I/II_large"/>
</dbReference>
<accession>A0A540VL59</accession>
<dbReference type="Proteomes" id="UP000317371">
    <property type="component" value="Unassembled WGS sequence"/>
</dbReference>
<keyword evidence="3" id="KW-0663">Pyridoxal phosphate</keyword>
<name>A0A540VL59_9CHLR</name>
<dbReference type="NCBIfam" id="TIGR04350">
    <property type="entry name" value="C_S_lyase_PatB"/>
    <property type="match status" value="1"/>
</dbReference>
<dbReference type="AlphaFoldDB" id="A0A540VL59"/>
<gene>
    <name evidence="7" type="ORF">FKZ61_02790</name>
</gene>
<evidence type="ECO:0000256" key="4">
    <source>
        <dbReference type="ARBA" id="ARBA00023239"/>
    </source>
</evidence>
<evidence type="ECO:0000313" key="8">
    <source>
        <dbReference type="Proteomes" id="UP000317371"/>
    </source>
</evidence>
<dbReference type="GO" id="GO:0030170">
    <property type="term" value="F:pyridoxal phosphate binding"/>
    <property type="evidence" value="ECO:0007669"/>
    <property type="project" value="InterPro"/>
</dbReference>
<dbReference type="OrthoDB" id="9802872at2"/>
<evidence type="ECO:0000256" key="5">
    <source>
        <dbReference type="ARBA" id="ARBA00037974"/>
    </source>
</evidence>
<evidence type="ECO:0000256" key="1">
    <source>
        <dbReference type="ARBA" id="ARBA00001933"/>
    </source>
</evidence>
<dbReference type="SUPFAM" id="SSF53383">
    <property type="entry name" value="PLP-dependent transferases"/>
    <property type="match status" value="1"/>
</dbReference>
<comment type="cofactor">
    <cofactor evidence="1">
        <name>pyridoxal 5'-phosphate</name>
        <dbReference type="ChEBI" id="CHEBI:597326"/>
    </cofactor>
</comment>
<dbReference type="InterPro" id="IPR027619">
    <property type="entry name" value="C-S_lyase_PatB-like"/>
</dbReference>
<evidence type="ECO:0000256" key="2">
    <source>
        <dbReference type="ARBA" id="ARBA00012224"/>
    </source>
</evidence>
<dbReference type="Pfam" id="PF00155">
    <property type="entry name" value="Aminotran_1_2"/>
    <property type="match status" value="1"/>
</dbReference>
<dbReference type="InterPro" id="IPR015422">
    <property type="entry name" value="PyrdxlP-dep_Trfase_small"/>
</dbReference>
<keyword evidence="8" id="KW-1185">Reference proteome</keyword>
<dbReference type="GO" id="GO:0047804">
    <property type="term" value="F:cysteine-S-conjugate beta-lyase activity"/>
    <property type="evidence" value="ECO:0007669"/>
    <property type="project" value="UniProtKB-EC"/>
</dbReference>
<dbReference type="InterPro" id="IPR015421">
    <property type="entry name" value="PyrdxlP-dep_Trfase_major"/>
</dbReference>
<evidence type="ECO:0000259" key="6">
    <source>
        <dbReference type="Pfam" id="PF00155"/>
    </source>
</evidence>
<keyword evidence="4 7" id="KW-0456">Lyase</keyword>
<dbReference type="InterPro" id="IPR015424">
    <property type="entry name" value="PyrdxlP-dep_Trfase"/>
</dbReference>
<dbReference type="Gene3D" id="3.40.640.10">
    <property type="entry name" value="Type I PLP-dependent aspartate aminotransferase-like (Major domain)"/>
    <property type="match status" value="1"/>
</dbReference>
<dbReference type="EC" id="4.4.1.13" evidence="2"/>
<proteinExistence type="inferred from homology"/>
<dbReference type="PANTHER" id="PTHR43525:SF1">
    <property type="entry name" value="PROTEIN MALY"/>
    <property type="match status" value="1"/>
</dbReference>
<evidence type="ECO:0000256" key="3">
    <source>
        <dbReference type="ARBA" id="ARBA00022898"/>
    </source>
</evidence>
<protein>
    <recommendedName>
        <fullName evidence="2">cysteine-S-conjugate beta-lyase</fullName>
        <ecNumber evidence="2">4.4.1.13</ecNumber>
    </recommendedName>
</protein>
<dbReference type="FunCoup" id="A0A540VL59">
    <property type="interactions" value="212"/>
</dbReference>
<dbReference type="InParanoid" id="A0A540VL59"/>
<dbReference type="PANTHER" id="PTHR43525">
    <property type="entry name" value="PROTEIN MALY"/>
    <property type="match status" value="1"/>
</dbReference>
<comment type="similarity">
    <text evidence="5">Belongs to the class-II pyridoxal-phosphate-dependent aminotransferase family. MalY/PatB cystathionine beta-lyase subfamily.</text>
</comment>
<comment type="caution">
    <text evidence="7">The sequence shown here is derived from an EMBL/GenBank/DDBJ whole genome shotgun (WGS) entry which is preliminary data.</text>
</comment>
<dbReference type="Gene3D" id="3.90.1150.10">
    <property type="entry name" value="Aspartate Aminotransferase, domain 1"/>
    <property type="match status" value="1"/>
</dbReference>
<reference evidence="7 8" key="1">
    <citation type="submission" date="2019-06" db="EMBL/GenBank/DDBJ databases">
        <title>Genome sequence of Litorilinea aerophila BAA-2444.</title>
        <authorList>
            <person name="Maclea K.S."/>
            <person name="Maurais E.G."/>
            <person name="Iannazzi L.C."/>
        </authorList>
    </citation>
    <scope>NUCLEOTIDE SEQUENCE [LARGE SCALE GENOMIC DNA]</scope>
    <source>
        <strain evidence="7 8">ATCC BAA-2444</strain>
    </source>
</reference>